<protein>
    <submittedName>
        <fullName evidence="1">Uncharacterized protein</fullName>
    </submittedName>
</protein>
<evidence type="ECO:0000313" key="1">
    <source>
        <dbReference type="EMBL" id="JAH75272.1"/>
    </source>
</evidence>
<accession>A0A0E9VB61</accession>
<dbReference type="EMBL" id="GBXM01033305">
    <property type="protein sequence ID" value="JAH75272.1"/>
    <property type="molecule type" value="Transcribed_RNA"/>
</dbReference>
<reference evidence="1" key="2">
    <citation type="journal article" date="2015" name="Fish Shellfish Immunol.">
        <title>Early steps in the European eel (Anguilla anguilla)-Vibrio vulnificus interaction in the gills: Role of the RtxA13 toxin.</title>
        <authorList>
            <person name="Callol A."/>
            <person name="Pajuelo D."/>
            <person name="Ebbesson L."/>
            <person name="Teles M."/>
            <person name="MacKenzie S."/>
            <person name="Amaro C."/>
        </authorList>
    </citation>
    <scope>NUCLEOTIDE SEQUENCE</scope>
</reference>
<proteinExistence type="predicted"/>
<name>A0A0E9VB61_ANGAN</name>
<sequence>MIQFSPLLSYSRK</sequence>
<organism evidence="1">
    <name type="scientific">Anguilla anguilla</name>
    <name type="common">European freshwater eel</name>
    <name type="synonym">Muraena anguilla</name>
    <dbReference type="NCBI Taxonomy" id="7936"/>
    <lineage>
        <taxon>Eukaryota</taxon>
        <taxon>Metazoa</taxon>
        <taxon>Chordata</taxon>
        <taxon>Craniata</taxon>
        <taxon>Vertebrata</taxon>
        <taxon>Euteleostomi</taxon>
        <taxon>Actinopterygii</taxon>
        <taxon>Neopterygii</taxon>
        <taxon>Teleostei</taxon>
        <taxon>Anguilliformes</taxon>
        <taxon>Anguillidae</taxon>
        <taxon>Anguilla</taxon>
    </lineage>
</organism>
<reference evidence="1" key="1">
    <citation type="submission" date="2014-11" db="EMBL/GenBank/DDBJ databases">
        <authorList>
            <person name="Amaro Gonzalez C."/>
        </authorList>
    </citation>
    <scope>NUCLEOTIDE SEQUENCE</scope>
</reference>